<dbReference type="InterPro" id="IPR050583">
    <property type="entry name" value="Mycobacterial_A85_antigen"/>
</dbReference>
<dbReference type="Proteomes" id="UP000036458">
    <property type="component" value="Chromosome"/>
</dbReference>
<dbReference type="InterPro" id="IPR029058">
    <property type="entry name" value="AB_hydrolase_fold"/>
</dbReference>
<dbReference type="GO" id="GO:0016747">
    <property type="term" value="F:acyltransferase activity, transferring groups other than amino-acyl groups"/>
    <property type="evidence" value="ECO:0007669"/>
    <property type="project" value="TreeGrafter"/>
</dbReference>
<dbReference type="OrthoDB" id="9803578at2"/>
<protein>
    <submittedName>
        <fullName evidence="2">Esterase</fullName>
    </submittedName>
</protein>
<dbReference type="Pfam" id="PF00756">
    <property type="entry name" value="Esterase"/>
    <property type="match status" value="1"/>
</dbReference>
<reference evidence="2 3" key="1">
    <citation type="submission" date="2015-01" db="EMBL/GenBank/DDBJ databases">
        <title>Rufibacter sp./DG31D/ whole genome sequencing.</title>
        <authorList>
            <person name="Kim M.K."/>
            <person name="Srinivasan S."/>
            <person name="Lee J.-J."/>
        </authorList>
    </citation>
    <scope>NUCLEOTIDE SEQUENCE [LARGE SCALE GENOMIC DNA]</scope>
    <source>
        <strain evidence="2 3">DG31D</strain>
    </source>
</reference>
<evidence type="ECO:0000313" key="3">
    <source>
        <dbReference type="Proteomes" id="UP000036458"/>
    </source>
</evidence>
<evidence type="ECO:0000256" key="1">
    <source>
        <dbReference type="SAM" id="SignalP"/>
    </source>
</evidence>
<gene>
    <name evidence="2" type="ORF">TH63_01425</name>
</gene>
<dbReference type="SUPFAM" id="SSF53474">
    <property type="entry name" value="alpha/beta-Hydrolases"/>
    <property type="match status" value="1"/>
</dbReference>
<dbReference type="EMBL" id="CP010777">
    <property type="protein sequence ID" value="AKQ47414.1"/>
    <property type="molecule type" value="Genomic_DNA"/>
</dbReference>
<keyword evidence="3" id="KW-1185">Reference proteome</keyword>
<feature type="signal peptide" evidence="1">
    <location>
        <begin position="1"/>
        <end position="18"/>
    </location>
</feature>
<sequence>MRKILPILFLLISWQASAQLGTLRESLSAKSKILGKEVEYSVYLPADYEGSNRRYPVLYLLHGYSDDETGWTQFGEAHLIAGRMMQTGEIPPMIIVMPDAGVTWYINTHDRKERYEDFFIKEFIPHVDGKFRTRNTKEFRAIAGLSMGGYGSLIMALKHPQLFAAASPLSAAVWTDESFKSMEQNSFNRFFGSIFGPDLKGEGRLNAHWNQNSVLKLVETTPLDSLKKVRFYIDCGDDDFLIKGNMALHTAMLDKKLPHEFRVRDGGHTWAYWRTALPEVLRFVGESFHR</sequence>
<dbReference type="STRING" id="1379910.TH63_01425"/>
<proteinExistence type="predicted"/>
<accession>A0A0H4VUB8</accession>
<dbReference type="AlphaFoldDB" id="A0A0H4VUB8"/>
<dbReference type="Gene3D" id="3.40.50.1820">
    <property type="entry name" value="alpha/beta hydrolase"/>
    <property type="match status" value="1"/>
</dbReference>
<organism evidence="2 3">
    <name type="scientific">Rufibacter radiotolerans</name>
    <dbReference type="NCBI Taxonomy" id="1379910"/>
    <lineage>
        <taxon>Bacteria</taxon>
        <taxon>Pseudomonadati</taxon>
        <taxon>Bacteroidota</taxon>
        <taxon>Cytophagia</taxon>
        <taxon>Cytophagales</taxon>
        <taxon>Hymenobacteraceae</taxon>
        <taxon>Rufibacter</taxon>
    </lineage>
</organism>
<dbReference type="PATRIC" id="fig|1379910.4.peg.292"/>
<dbReference type="KEGG" id="ruf:TH63_01425"/>
<dbReference type="PANTHER" id="PTHR48098">
    <property type="entry name" value="ENTEROCHELIN ESTERASE-RELATED"/>
    <property type="match status" value="1"/>
</dbReference>
<evidence type="ECO:0000313" key="2">
    <source>
        <dbReference type="EMBL" id="AKQ47414.1"/>
    </source>
</evidence>
<dbReference type="InterPro" id="IPR000801">
    <property type="entry name" value="Esterase-like"/>
</dbReference>
<dbReference type="RefSeq" id="WP_048922508.1">
    <property type="nucleotide sequence ID" value="NZ_CP010777.1"/>
</dbReference>
<dbReference type="PANTHER" id="PTHR48098:SF1">
    <property type="entry name" value="DIACYLGLYCEROL ACYLTRANSFERASE_MYCOLYLTRANSFERASE AG85A"/>
    <property type="match status" value="1"/>
</dbReference>
<name>A0A0H4VUB8_9BACT</name>
<feature type="chain" id="PRO_5005211179" evidence="1">
    <location>
        <begin position="19"/>
        <end position="290"/>
    </location>
</feature>
<keyword evidence="1" id="KW-0732">Signal</keyword>